<dbReference type="eggNOG" id="COG0667">
    <property type="taxonomic scope" value="Bacteria"/>
</dbReference>
<evidence type="ECO:0000256" key="1">
    <source>
        <dbReference type="ARBA" id="ARBA00023002"/>
    </source>
</evidence>
<dbReference type="PANTHER" id="PTHR43364:SF4">
    <property type="entry name" value="NAD(P)-LINKED OXIDOREDUCTASE SUPERFAMILY PROTEIN"/>
    <property type="match status" value="1"/>
</dbReference>
<evidence type="ECO:0000259" key="2">
    <source>
        <dbReference type="Pfam" id="PF00248"/>
    </source>
</evidence>
<dbReference type="InterPro" id="IPR020471">
    <property type="entry name" value="AKR"/>
</dbReference>
<dbReference type="GO" id="GO:0016491">
    <property type="term" value="F:oxidoreductase activity"/>
    <property type="evidence" value="ECO:0007669"/>
    <property type="project" value="UniProtKB-KW"/>
</dbReference>
<dbReference type="PRINTS" id="PR00069">
    <property type="entry name" value="ALDKETRDTASE"/>
</dbReference>
<gene>
    <name evidence="3" type="ORF">GORHZ_070_00540</name>
</gene>
<dbReference type="GO" id="GO:0005829">
    <property type="term" value="C:cytosol"/>
    <property type="evidence" value="ECO:0007669"/>
    <property type="project" value="TreeGrafter"/>
</dbReference>
<evidence type="ECO:0000313" key="4">
    <source>
        <dbReference type="Proteomes" id="UP000008363"/>
    </source>
</evidence>
<name>K6WTE6_9ACTN</name>
<dbReference type="STRING" id="1108045.GORHZ_070_00540"/>
<keyword evidence="4" id="KW-1185">Reference proteome</keyword>
<dbReference type="EMBL" id="BAHC01000070">
    <property type="protein sequence ID" value="GAB89799.1"/>
    <property type="molecule type" value="Genomic_DNA"/>
</dbReference>
<dbReference type="OrthoDB" id="9768793at2"/>
<dbReference type="PANTHER" id="PTHR43364">
    <property type="entry name" value="NADH-SPECIFIC METHYLGLYOXAL REDUCTASE-RELATED"/>
    <property type="match status" value="1"/>
</dbReference>
<dbReference type="CDD" id="cd19087">
    <property type="entry name" value="AKR_AKR12A1_B1_C1"/>
    <property type="match status" value="1"/>
</dbReference>
<accession>K6WTE6</accession>
<dbReference type="Proteomes" id="UP000008363">
    <property type="component" value="Unassembled WGS sequence"/>
</dbReference>
<dbReference type="InterPro" id="IPR050523">
    <property type="entry name" value="AKR_Detox_Biosynth"/>
</dbReference>
<dbReference type="InterPro" id="IPR023210">
    <property type="entry name" value="NADP_OxRdtase_dom"/>
</dbReference>
<dbReference type="FunFam" id="3.20.20.100:FF:000004">
    <property type="entry name" value="Oxidoreductase, aldo/keto reductase"/>
    <property type="match status" value="1"/>
</dbReference>
<sequence>MQYRPLGRTGVQVSPLCLGAMMFGPWGNNDRQDSIRIIHAALDAGINFVDTADVYSGGVSEEIVGEALRGRRDDVFLATKFFMPMGEDPNHRGGSRRWIIREVESSLERLNTDHIDLYQVHRPSPDTDIEETLGALTDLVHAGKVRYIGSSSFSGSQIVEAQWAAKQNRFSRFVTEQPPYSILVRGIEGDVLPTVQRHGMGSLTYSPLSGGWLSGRWRKDAAASPTSSARPNARFDMSSPANQRKLDIVEELALLAEQSGMALIELAIAFVINHPGVTAAIVGPRTMQQLESYLPAADIRLSTGVLDRIDELVAPGVTINPDDNSYGAHELTPEALRRV</sequence>
<dbReference type="Gene3D" id="3.20.20.100">
    <property type="entry name" value="NADP-dependent oxidoreductase domain"/>
    <property type="match status" value="1"/>
</dbReference>
<dbReference type="RefSeq" id="WP_006332108.1">
    <property type="nucleotide sequence ID" value="NZ_BAHC01000070.1"/>
</dbReference>
<feature type="domain" description="NADP-dependent oxidoreductase" evidence="2">
    <location>
        <begin position="15"/>
        <end position="313"/>
    </location>
</feature>
<dbReference type="SUPFAM" id="SSF51430">
    <property type="entry name" value="NAD(P)-linked oxidoreductase"/>
    <property type="match status" value="1"/>
</dbReference>
<comment type="caution">
    <text evidence="3">The sequence shown here is derived from an EMBL/GenBank/DDBJ whole genome shotgun (WGS) entry which is preliminary data.</text>
</comment>
<dbReference type="AlphaFoldDB" id="K6WTE6"/>
<dbReference type="InterPro" id="IPR036812">
    <property type="entry name" value="NAD(P)_OxRdtase_dom_sf"/>
</dbReference>
<proteinExistence type="predicted"/>
<protein>
    <submittedName>
        <fullName evidence="3">Putative aldo/keto reductase</fullName>
    </submittedName>
</protein>
<reference evidence="3 4" key="1">
    <citation type="submission" date="2012-08" db="EMBL/GenBank/DDBJ databases">
        <title>Whole genome shotgun sequence of Gordonia rhizosphera NBRC 16068.</title>
        <authorList>
            <person name="Takarada H."/>
            <person name="Isaki S."/>
            <person name="Hosoyama A."/>
            <person name="Tsuchikane K."/>
            <person name="Katsumata H."/>
            <person name="Baba S."/>
            <person name="Ohji S."/>
            <person name="Yamazaki S."/>
            <person name="Fujita N."/>
        </authorList>
    </citation>
    <scope>NUCLEOTIDE SEQUENCE [LARGE SCALE GENOMIC DNA]</scope>
    <source>
        <strain evidence="3 4">NBRC 16068</strain>
    </source>
</reference>
<keyword evidence="1" id="KW-0560">Oxidoreductase</keyword>
<organism evidence="3 4">
    <name type="scientific">Gordonia rhizosphera NBRC 16068</name>
    <dbReference type="NCBI Taxonomy" id="1108045"/>
    <lineage>
        <taxon>Bacteria</taxon>
        <taxon>Bacillati</taxon>
        <taxon>Actinomycetota</taxon>
        <taxon>Actinomycetes</taxon>
        <taxon>Mycobacteriales</taxon>
        <taxon>Gordoniaceae</taxon>
        <taxon>Gordonia</taxon>
    </lineage>
</organism>
<evidence type="ECO:0000313" key="3">
    <source>
        <dbReference type="EMBL" id="GAB89799.1"/>
    </source>
</evidence>
<dbReference type="Pfam" id="PF00248">
    <property type="entry name" value="Aldo_ket_red"/>
    <property type="match status" value="1"/>
</dbReference>